<gene>
    <name evidence="2" type="ORF">Premu_2762</name>
</gene>
<protein>
    <recommendedName>
        <fullName evidence="1">DUF6922 domain-containing protein</fullName>
    </recommendedName>
</protein>
<dbReference type="STRING" id="688246.Premu_2762"/>
<dbReference type="Pfam" id="PF21956">
    <property type="entry name" value="DUF6922"/>
    <property type="match status" value="1"/>
</dbReference>
<proteinExistence type="predicted"/>
<dbReference type="InterPro" id="IPR053830">
    <property type="entry name" value="DUF6922"/>
</dbReference>
<evidence type="ECO:0000313" key="2">
    <source>
        <dbReference type="EMBL" id="EGN58111.1"/>
    </source>
</evidence>
<keyword evidence="3" id="KW-1185">Reference proteome</keyword>
<dbReference type="AlphaFoldDB" id="F8NCS6"/>
<name>F8NCS6_9BACT</name>
<organism evidence="2 3">
    <name type="scientific">Hallella multisaccharivorax DSM 17128</name>
    <dbReference type="NCBI Taxonomy" id="688246"/>
    <lineage>
        <taxon>Bacteria</taxon>
        <taxon>Pseudomonadati</taxon>
        <taxon>Bacteroidota</taxon>
        <taxon>Bacteroidia</taxon>
        <taxon>Bacteroidales</taxon>
        <taxon>Prevotellaceae</taxon>
        <taxon>Hallella</taxon>
    </lineage>
</organism>
<evidence type="ECO:0000259" key="1">
    <source>
        <dbReference type="Pfam" id="PF21956"/>
    </source>
</evidence>
<feature type="domain" description="DUF6922" evidence="1">
    <location>
        <begin position="15"/>
        <end position="62"/>
    </location>
</feature>
<reference evidence="3" key="1">
    <citation type="journal article" date="2011" name="Stand. Genomic Sci.">
        <title>Non-contiguous finished genome sequence of the opportunistic oral pathogen Prevotella multisaccharivorax type strain (PPPA20).</title>
        <authorList>
            <person name="Pati A."/>
            <person name="Gronow S."/>
            <person name="Lu M."/>
            <person name="Lapidus A."/>
            <person name="Nolan M."/>
            <person name="Lucas S."/>
            <person name="Hammon N."/>
            <person name="Deshpande S."/>
            <person name="Cheng J.F."/>
            <person name="Tapia R."/>
            <person name="Han C."/>
            <person name="Goodwin L."/>
            <person name="Pitluck S."/>
            <person name="Liolios K."/>
            <person name="Pagani I."/>
            <person name="Mavromatis K."/>
            <person name="Mikhailova N."/>
            <person name="Huntemann M."/>
            <person name="Chen A."/>
            <person name="Palaniappan K."/>
            <person name="Land M."/>
            <person name="Hauser L."/>
            <person name="Detter J.C."/>
            <person name="Brambilla E.M."/>
            <person name="Rohde M."/>
            <person name="Goker M."/>
            <person name="Woyke T."/>
            <person name="Bristow J."/>
            <person name="Eisen J.A."/>
            <person name="Markowitz V."/>
            <person name="Hugenholtz P."/>
            <person name="Kyrpides N.C."/>
            <person name="Klenk H.P."/>
            <person name="Ivanova N."/>
        </authorList>
    </citation>
    <scope>NUCLEOTIDE SEQUENCE [LARGE SCALE GENOMIC DNA]</scope>
    <source>
        <strain evidence="3">DSM 17128</strain>
    </source>
</reference>
<sequence length="87" mass="10148">MRFDDFESQPRQTVSPTILWEYDLNSPERDWNKMATTVVQRVIRYGLTSDYYAILQMYGGYKGCGEILKHITSLPQKTLLQNNGNKL</sequence>
<dbReference type="Proteomes" id="UP000002772">
    <property type="component" value="Unassembled WGS sequence"/>
</dbReference>
<accession>F8NCS6</accession>
<dbReference type="HOGENOM" id="CLU_2480754_0_0_10"/>
<evidence type="ECO:0000313" key="3">
    <source>
        <dbReference type="Proteomes" id="UP000002772"/>
    </source>
</evidence>
<dbReference type="EMBL" id="GL945017">
    <property type="protein sequence ID" value="EGN58111.1"/>
    <property type="molecule type" value="Genomic_DNA"/>
</dbReference>
<dbReference type="RefSeq" id="WP_007576118.1">
    <property type="nucleotide sequence ID" value="NZ_BPTS01000002.1"/>
</dbReference>